<dbReference type="GO" id="GO:0016791">
    <property type="term" value="F:phosphatase activity"/>
    <property type="evidence" value="ECO:0007669"/>
    <property type="project" value="TreeGrafter"/>
</dbReference>
<dbReference type="HOGENOM" id="CLU_044146_0_1_3"/>
<dbReference type="InterPro" id="IPR023214">
    <property type="entry name" value="HAD_sf"/>
</dbReference>
<accession>I4H7S2</accession>
<dbReference type="Pfam" id="PF08282">
    <property type="entry name" value="Hydrolase_3"/>
    <property type="match status" value="1"/>
</dbReference>
<dbReference type="Gene3D" id="3.30.1240.10">
    <property type="match status" value="1"/>
</dbReference>
<evidence type="ECO:0000313" key="2">
    <source>
        <dbReference type="Proteomes" id="UP000003613"/>
    </source>
</evidence>
<dbReference type="InterPro" id="IPR000150">
    <property type="entry name" value="Cof"/>
</dbReference>
<dbReference type="GO" id="GO:0000287">
    <property type="term" value="F:magnesium ion binding"/>
    <property type="evidence" value="ECO:0007669"/>
    <property type="project" value="TreeGrafter"/>
</dbReference>
<dbReference type="SFLD" id="SFLDG01140">
    <property type="entry name" value="C2.B:_Phosphomannomutase_and_P"/>
    <property type="match status" value="1"/>
</dbReference>
<dbReference type="EMBL" id="CAIM01000280">
    <property type="protein sequence ID" value="CCI18096.1"/>
    <property type="molecule type" value="Genomic_DNA"/>
</dbReference>
<dbReference type="CDD" id="cd07516">
    <property type="entry name" value="HAD_Pase"/>
    <property type="match status" value="1"/>
</dbReference>
<protein>
    <submittedName>
        <fullName evidence="1">Similar to tr|Q8YQ84|Q8YQ84</fullName>
    </submittedName>
</protein>
<dbReference type="AlphaFoldDB" id="I4H7S2"/>
<evidence type="ECO:0000313" key="1">
    <source>
        <dbReference type="EMBL" id="CCI18096.1"/>
    </source>
</evidence>
<dbReference type="SFLD" id="SFLDS00003">
    <property type="entry name" value="Haloacid_Dehalogenase"/>
    <property type="match status" value="1"/>
</dbReference>
<dbReference type="InterPro" id="IPR036412">
    <property type="entry name" value="HAD-like_sf"/>
</dbReference>
<organism evidence="1 2">
    <name type="scientific">Microcystis aeruginosa PCC 9807</name>
    <dbReference type="NCBI Taxonomy" id="1160283"/>
    <lineage>
        <taxon>Bacteria</taxon>
        <taxon>Bacillati</taxon>
        <taxon>Cyanobacteriota</taxon>
        <taxon>Cyanophyceae</taxon>
        <taxon>Oscillatoriophycideae</taxon>
        <taxon>Chroococcales</taxon>
        <taxon>Microcystaceae</taxon>
        <taxon>Microcystis</taxon>
    </lineage>
</organism>
<proteinExistence type="predicted"/>
<dbReference type="Gene3D" id="3.40.50.1000">
    <property type="entry name" value="HAD superfamily/HAD-like"/>
    <property type="match status" value="1"/>
</dbReference>
<dbReference type="PROSITE" id="PS01229">
    <property type="entry name" value="COF_2"/>
    <property type="match status" value="1"/>
</dbReference>
<dbReference type="GO" id="GO:0005829">
    <property type="term" value="C:cytosol"/>
    <property type="evidence" value="ECO:0007669"/>
    <property type="project" value="TreeGrafter"/>
</dbReference>
<dbReference type="NCBIfam" id="TIGR01484">
    <property type="entry name" value="HAD-SF-IIB"/>
    <property type="match status" value="1"/>
</dbReference>
<name>I4H7S2_MICAE</name>
<dbReference type="NCBIfam" id="TIGR00099">
    <property type="entry name" value="Cof-subfamily"/>
    <property type="match status" value="1"/>
</dbReference>
<dbReference type="Proteomes" id="UP000003613">
    <property type="component" value="Unassembled WGS sequence"/>
</dbReference>
<dbReference type="InterPro" id="IPR006379">
    <property type="entry name" value="HAD-SF_hydro_IIB"/>
</dbReference>
<dbReference type="PANTHER" id="PTHR10000">
    <property type="entry name" value="PHOSPHOSERINE PHOSPHATASE"/>
    <property type="match status" value="1"/>
</dbReference>
<comment type="caution">
    <text evidence="1">The sequence shown here is derived from an EMBL/GenBank/DDBJ whole genome shotgun (WGS) entry which is preliminary data.</text>
</comment>
<dbReference type="SUPFAM" id="SSF56784">
    <property type="entry name" value="HAD-like"/>
    <property type="match status" value="1"/>
</dbReference>
<reference evidence="1 2" key="1">
    <citation type="submission" date="2012-04" db="EMBL/GenBank/DDBJ databases">
        <authorList>
            <person name="Genoscope - CEA"/>
        </authorList>
    </citation>
    <scope>NUCLEOTIDE SEQUENCE [LARGE SCALE GENOMIC DNA]</scope>
    <source>
        <strain evidence="1 2">9807</strain>
    </source>
</reference>
<dbReference type="PANTHER" id="PTHR10000:SF8">
    <property type="entry name" value="HAD SUPERFAMILY HYDROLASE-LIKE, TYPE 3"/>
    <property type="match status" value="1"/>
</dbReference>
<gene>
    <name evidence="1" type="ORF">MICAF_3500011</name>
</gene>
<sequence>MTVDIRLIVVDVDGTIAGDNNQVNPAVVQAVSAVQKKGIPVAIGTGRMYRSALRFHKRLKSTLPLIAYNGAWIQDPVSQVHHRHTPISPDLAIDLLDYLEQPQWKEKISLNFYMDDVLYVRQLNAETEFYRQRSGIIAEAVGDLRKVAHKTTKILAMGEDKQFIAEIWQHLQQRYQNQDLYFTQSSPTFFEVTHVEATKGSATQFLAEDILGLQPKNVMAIGDNFNDVSMLTYAGVGVAMGNAPQAVKDQADWVAPSVNLNGVAAALEKFVLI</sequence>